<dbReference type="Pfam" id="PF00753">
    <property type="entry name" value="Lactamase_B"/>
    <property type="match status" value="1"/>
</dbReference>
<name>A0ABW2UKF1_9RHOB</name>
<keyword evidence="3" id="KW-0378">Hydrolase</keyword>
<dbReference type="InterPro" id="IPR036866">
    <property type="entry name" value="RibonucZ/Hydroxyglut_hydro"/>
</dbReference>
<dbReference type="InterPro" id="IPR051013">
    <property type="entry name" value="MBL_superfamily_lactonases"/>
</dbReference>
<keyword evidence="7" id="KW-1185">Reference proteome</keyword>
<gene>
    <name evidence="6" type="ORF">ACFQXB_13220</name>
</gene>
<dbReference type="SUPFAM" id="SSF56281">
    <property type="entry name" value="Metallo-hydrolase/oxidoreductase"/>
    <property type="match status" value="1"/>
</dbReference>
<evidence type="ECO:0000313" key="7">
    <source>
        <dbReference type="Proteomes" id="UP001596516"/>
    </source>
</evidence>
<dbReference type="EMBL" id="JBHTFQ010000006">
    <property type="protein sequence ID" value="MFC7705159.1"/>
    <property type="molecule type" value="Genomic_DNA"/>
</dbReference>
<accession>A0ABW2UKF1</accession>
<comment type="similarity">
    <text evidence="1">Belongs to the metallo-beta-lactamase superfamily.</text>
</comment>
<evidence type="ECO:0000313" key="6">
    <source>
        <dbReference type="EMBL" id="MFC7705159.1"/>
    </source>
</evidence>
<evidence type="ECO:0000256" key="4">
    <source>
        <dbReference type="ARBA" id="ARBA00022833"/>
    </source>
</evidence>
<evidence type="ECO:0000256" key="3">
    <source>
        <dbReference type="ARBA" id="ARBA00022801"/>
    </source>
</evidence>
<evidence type="ECO:0000259" key="5">
    <source>
        <dbReference type="SMART" id="SM00849"/>
    </source>
</evidence>
<dbReference type="CDD" id="cd07720">
    <property type="entry name" value="OPHC2-like_MBL-fold"/>
    <property type="match status" value="1"/>
</dbReference>
<comment type="caution">
    <text evidence="6">The sequence shown here is derived from an EMBL/GenBank/DDBJ whole genome shotgun (WGS) entry which is preliminary data.</text>
</comment>
<dbReference type="Gene3D" id="3.60.15.10">
    <property type="entry name" value="Ribonuclease Z/Hydroxyacylglutathione hydrolase-like"/>
    <property type="match status" value="1"/>
</dbReference>
<evidence type="ECO:0000256" key="1">
    <source>
        <dbReference type="ARBA" id="ARBA00007749"/>
    </source>
</evidence>
<reference evidence="7" key="1">
    <citation type="journal article" date="2019" name="Int. J. Syst. Evol. Microbiol.">
        <title>The Global Catalogue of Microorganisms (GCM) 10K type strain sequencing project: providing services to taxonomists for standard genome sequencing and annotation.</title>
        <authorList>
            <consortium name="The Broad Institute Genomics Platform"/>
            <consortium name="The Broad Institute Genome Sequencing Center for Infectious Disease"/>
            <person name="Wu L."/>
            <person name="Ma J."/>
        </authorList>
    </citation>
    <scope>NUCLEOTIDE SEQUENCE [LARGE SCALE GENOMIC DNA]</scope>
    <source>
        <strain evidence="7">CGMCC 1.12750</strain>
    </source>
</reference>
<proteinExistence type="inferred from homology"/>
<dbReference type="PANTHER" id="PTHR42978">
    <property type="entry name" value="QUORUM-QUENCHING LACTONASE YTNP-RELATED-RELATED"/>
    <property type="match status" value="1"/>
</dbReference>
<dbReference type="SMART" id="SM00849">
    <property type="entry name" value="Lactamase_B"/>
    <property type="match status" value="1"/>
</dbReference>
<keyword evidence="2" id="KW-0479">Metal-binding</keyword>
<organism evidence="6 7">
    <name type="scientific">Plastorhodobacter daqingensis</name>
    <dbReference type="NCBI Taxonomy" id="1387281"/>
    <lineage>
        <taxon>Bacteria</taxon>
        <taxon>Pseudomonadati</taxon>
        <taxon>Pseudomonadota</taxon>
        <taxon>Alphaproteobacteria</taxon>
        <taxon>Rhodobacterales</taxon>
        <taxon>Paracoccaceae</taxon>
        <taxon>Plastorhodobacter</taxon>
    </lineage>
</organism>
<protein>
    <submittedName>
        <fullName evidence="6">MBL fold metallo-hydrolase</fullName>
    </submittedName>
</protein>
<dbReference type="PANTHER" id="PTHR42978:SF6">
    <property type="entry name" value="QUORUM-QUENCHING LACTONASE YTNP-RELATED"/>
    <property type="match status" value="1"/>
</dbReference>
<feature type="domain" description="Metallo-beta-lactamase" evidence="5">
    <location>
        <begin position="52"/>
        <end position="256"/>
    </location>
</feature>
<keyword evidence="4" id="KW-0862">Zinc</keyword>
<dbReference type="InterPro" id="IPR001279">
    <property type="entry name" value="Metallo-B-lactamas"/>
</dbReference>
<evidence type="ECO:0000256" key="2">
    <source>
        <dbReference type="ARBA" id="ARBA00022723"/>
    </source>
</evidence>
<sequence length="277" mass="29799">MALTLSRRIGAAEVTVLTDGALSFPPALFPRTGQATIDTLLDLAGEKDIRTNFNAVLIRGGGQTVLVDAGFRDLVGAACGHLPQALAAAGAQVGDIDRLFTTHLHADHVAGMITTEGRAVFPRAELVLTAPEHAFWTETSFFSTADQQLQDWQRLAQAVLDAYADRLVIIQPGDQIAPGLWSLPLPGHTPGHSGWRLSSGDRMLVHMGDIVHAQKLQLADPEIGIAFDLDMDMARQTRKRLLDELATDGTLVTGGHILHPALGRVVRHGSGYRFEDA</sequence>
<dbReference type="Proteomes" id="UP001596516">
    <property type="component" value="Unassembled WGS sequence"/>
</dbReference>
<dbReference type="RefSeq" id="WP_377404560.1">
    <property type="nucleotide sequence ID" value="NZ_JBHTFQ010000006.1"/>
</dbReference>